<dbReference type="AlphaFoldDB" id="A0A0C3BLV1"/>
<evidence type="ECO:0000313" key="1">
    <source>
        <dbReference type="EMBL" id="KIM87433.1"/>
    </source>
</evidence>
<dbReference type="Proteomes" id="UP000054166">
    <property type="component" value="Unassembled WGS sequence"/>
</dbReference>
<keyword evidence="2" id="KW-1185">Reference proteome</keyword>
<accession>A0A0C3BLV1</accession>
<organism evidence="1 2">
    <name type="scientific">Piloderma croceum (strain F 1598)</name>
    <dbReference type="NCBI Taxonomy" id="765440"/>
    <lineage>
        <taxon>Eukaryota</taxon>
        <taxon>Fungi</taxon>
        <taxon>Dikarya</taxon>
        <taxon>Basidiomycota</taxon>
        <taxon>Agaricomycotina</taxon>
        <taxon>Agaricomycetes</taxon>
        <taxon>Agaricomycetidae</taxon>
        <taxon>Atheliales</taxon>
        <taxon>Atheliaceae</taxon>
        <taxon>Piloderma</taxon>
    </lineage>
</organism>
<gene>
    <name evidence="1" type="ORF">PILCRDRAFT_276671</name>
</gene>
<dbReference type="InParanoid" id="A0A0C3BLV1"/>
<reference evidence="1 2" key="1">
    <citation type="submission" date="2014-04" db="EMBL/GenBank/DDBJ databases">
        <authorList>
            <consortium name="DOE Joint Genome Institute"/>
            <person name="Kuo A."/>
            <person name="Tarkka M."/>
            <person name="Buscot F."/>
            <person name="Kohler A."/>
            <person name="Nagy L.G."/>
            <person name="Floudas D."/>
            <person name="Copeland A."/>
            <person name="Barry K.W."/>
            <person name="Cichocki N."/>
            <person name="Veneault-Fourrey C."/>
            <person name="LaButti K."/>
            <person name="Lindquist E.A."/>
            <person name="Lipzen A."/>
            <person name="Lundell T."/>
            <person name="Morin E."/>
            <person name="Murat C."/>
            <person name="Sun H."/>
            <person name="Tunlid A."/>
            <person name="Henrissat B."/>
            <person name="Grigoriev I.V."/>
            <person name="Hibbett D.S."/>
            <person name="Martin F."/>
            <person name="Nordberg H.P."/>
            <person name="Cantor M.N."/>
            <person name="Hua S.X."/>
        </authorList>
    </citation>
    <scope>NUCLEOTIDE SEQUENCE [LARGE SCALE GENOMIC DNA]</scope>
    <source>
        <strain evidence="1 2">F 1598</strain>
    </source>
</reference>
<reference evidence="2" key="2">
    <citation type="submission" date="2015-01" db="EMBL/GenBank/DDBJ databases">
        <title>Evolutionary Origins and Diversification of the Mycorrhizal Mutualists.</title>
        <authorList>
            <consortium name="DOE Joint Genome Institute"/>
            <consortium name="Mycorrhizal Genomics Consortium"/>
            <person name="Kohler A."/>
            <person name="Kuo A."/>
            <person name="Nagy L.G."/>
            <person name="Floudas D."/>
            <person name="Copeland A."/>
            <person name="Barry K.W."/>
            <person name="Cichocki N."/>
            <person name="Veneault-Fourrey C."/>
            <person name="LaButti K."/>
            <person name="Lindquist E.A."/>
            <person name="Lipzen A."/>
            <person name="Lundell T."/>
            <person name="Morin E."/>
            <person name="Murat C."/>
            <person name="Riley R."/>
            <person name="Ohm R."/>
            <person name="Sun H."/>
            <person name="Tunlid A."/>
            <person name="Henrissat B."/>
            <person name="Grigoriev I.V."/>
            <person name="Hibbett D.S."/>
            <person name="Martin F."/>
        </authorList>
    </citation>
    <scope>NUCLEOTIDE SEQUENCE [LARGE SCALE GENOMIC DNA]</scope>
    <source>
        <strain evidence="2">F 1598</strain>
    </source>
</reference>
<sequence>METGTLYSVSETVAAKSLSRVMVTSADQRELRWSQNNSVSCNLKSYSYYLWYSMSLSGSLLHFYWI</sequence>
<dbReference type="HOGENOM" id="CLU_2832034_0_0_1"/>
<protein>
    <submittedName>
        <fullName evidence="1">Uncharacterized protein</fullName>
    </submittedName>
</protein>
<evidence type="ECO:0000313" key="2">
    <source>
        <dbReference type="Proteomes" id="UP000054166"/>
    </source>
</evidence>
<proteinExistence type="predicted"/>
<name>A0A0C3BLV1_PILCF</name>
<dbReference type="EMBL" id="KN832979">
    <property type="protein sequence ID" value="KIM87433.1"/>
    <property type="molecule type" value="Genomic_DNA"/>
</dbReference>